<keyword evidence="2" id="KW-1185">Reference proteome</keyword>
<accession>A0ACB8QKE6</accession>
<reference evidence="1" key="1">
    <citation type="submission" date="2021-02" db="EMBL/GenBank/DDBJ databases">
        <authorList>
            <consortium name="DOE Joint Genome Institute"/>
            <person name="Ahrendt S."/>
            <person name="Looney B.P."/>
            <person name="Miyauchi S."/>
            <person name="Morin E."/>
            <person name="Drula E."/>
            <person name="Courty P.E."/>
            <person name="Chicoki N."/>
            <person name="Fauchery L."/>
            <person name="Kohler A."/>
            <person name="Kuo A."/>
            <person name="Labutti K."/>
            <person name="Pangilinan J."/>
            <person name="Lipzen A."/>
            <person name="Riley R."/>
            <person name="Andreopoulos W."/>
            <person name="He G."/>
            <person name="Johnson J."/>
            <person name="Barry K.W."/>
            <person name="Grigoriev I.V."/>
            <person name="Nagy L."/>
            <person name="Hibbett D."/>
            <person name="Henrissat B."/>
            <person name="Matheny P.B."/>
            <person name="Labbe J."/>
            <person name="Martin F."/>
        </authorList>
    </citation>
    <scope>NUCLEOTIDE SEQUENCE</scope>
    <source>
        <strain evidence="1">EC-137</strain>
    </source>
</reference>
<dbReference type="Proteomes" id="UP000814128">
    <property type="component" value="Unassembled WGS sequence"/>
</dbReference>
<protein>
    <submittedName>
        <fullName evidence="1">Uncharacterized protein</fullName>
    </submittedName>
</protein>
<sequence length="129" mass="13439">MYCLLPSVFIFTLAAASSARQFNQSRQQSRSLRRGTTDYVPKVHTGFAPATDETLARLGARGVLPAVPGPNLEQDIPASLLPNPLNARFIKDADYAGSVGVPPTLTNGAVANAQPQAAPGVSAPTATHS</sequence>
<comment type="caution">
    <text evidence="1">The sequence shown here is derived from an EMBL/GenBank/DDBJ whole genome shotgun (WGS) entry which is preliminary data.</text>
</comment>
<proteinExistence type="predicted"/>
<reference evidence="1" key="2">
    <citation type="journal article" date="2022" name="New Phytol.">
        <title>Evolutionary transition to the ectomycorrhizal habit in the genomes of a hyperdiverse lineage of mushroom-forming fungi.</title>
        <authorList>
            <person name="Looney B."/>
            <person name="Miyauchi S."/>
            <person name="Morin E."/>
            <person name="Drula E."/>
            <person name="Courty P.E."/>
            <person name="Kohler A."/>
            <person name="Kuo A."/>
            <person name="LaButti K."/>
            <person name="Pangilinan J."/>
            <person name="Lipzen A."/>
            <person name="Riley R."/>
            <person name="Andreopoulos W."/>
            <person name="He G."/>
            <person name="Johnson J."/>
            <person name="Nolan M."/>
            <person name="Tritt A."/>
            <person name="Barry K.W."/>
            <person name="Grigoriev I.V."/>
            <person name="Nagy L.G."/>
            <person name="Hibbett D."/>
            <person name="Henrissat B."/>
            <person name="Matheny P.B."/>
            <person name="Labbe J."/>
            <person name="Martin F.M."/>
        </authorList>
    </citation>
    <scope>NUCLEOTIDE SEQUENCE</scope>
    <source>
        <strain evidence="1">EC-137</strain>
    </source>
</reference>
<name>A0ACB8QKE6_9AGAM</name>
<organism evidence="1 2">
    <name type="scientific">Vararia minispora EC-137</name>
    <dbReference type="NCBI Taxonomy" id="1314806"/>
    <lineage>
        <taxon>Eukaryota</taxon>
        <taxon>Fungi</taxon>
        <taxon>Dikarya</taxon>
        <taxon>Basidiomycota</taxon>
        <taxon>Agaricomycotina</taxon>
        <taxon>Agaricomycetes</taxon>
        <taxon>Russulales</taxon>
        <taxon>Lachnocladiaceae</taxon>
        <taxon>Vararia</taxon>
    </lineage>
</organism>
<evidence type="ECO:0000313" key="2">
    <source>
        <dbReference type="Proteomes" id="UP000814128"/>
    </source>
</evidence>
<evidence type="ECO:0000313" key="1">
    <source>
        <dbReference type="EMBL" id="KAI0032110.1"/>
    </source>
</evidence>
<gene>
    <name evidence="1" type="ORF">K488DRAFT_86203</name>
</gene>
<dbReference type="EMBL" id="MU273557">
    <property type="protein sequence ID" value="KAI0032110.1"/>
    <property type="molecule type" value="Genomic_DNA"/>
</dbReference>